<dbReference type="EMBL" id="CP006939">
    <property type="protein sequence ID" value="AHC16182.1"/>
    <property type="molecule type" value="Genomic_DNA"/>
</dbReference>
<organism evidence="1 2">
    <name type="scientific">Salinispira pacifica</name>
    <dbReference type="NCBI Taxonomy" id="1307761"/>
    <lineage>
        <taxon>Bacteria</taxon>
        <taxon>Pseudomonadati</taxon>
        <taxon>Spirochaetota</taxon>
        <taxon>Spirochaetia</taxon>
        <taxon>Spirochaetales</taxon>
        <taxon>Spirochaetaceae</taxon>
        <taxon>Salinispira</taxon>
    </lineage>
</organism>
<dbReference type="AlphaFoldDB" id="V5WK42"/>
<keyword evidence="2" id="KW-1185">Reference proteome</keyword>
<dbReference type="HOGENOM" id="CLU_3332813_0_0_12"/>
<proteinExistence type="predicted"/>
<dbReference type="KEGG" id="slr:L21SP2_2832"/>
<sequence length="38" mass="4452">MEISSRLWAYSEIDTLSSPKEIRRKIRMTAEILILTSL</sequence>
<evidence type="ECO:0000313" key="2">
    <source>
        <dbReference type="Proteomes" id="UP000018680"/>
    </source>
</evidence>
<reference evidence="1 2" key="1">
    <citation type="journal article" date="2015" name="Stand. Genomic Sci.">
        <title>Complete genome sequence and description of Salinispira pacifica gen. nov., sp. nov., a novel spirochaete isolated form a hypersaline microbial mat.</title>
        <authorList>
            <person name="Ben Hania W."/>
            <person name="Joseph M."/>
            <person name="Schumann P."/>
            <person name="Bunk B."/>
            <person name="Fiebig A."/>
            <person name="Sproer C."/>
            <person name="Klenk H.P."/>
            <person name="Fardeau M.L."/>
            <person name="Spring S."/>
        </authorList>
    </citation>
    <scope>NUCLEOTIDE SEQUENCE [LARGE SCALE GENOMIC DNA]</scope>
    <source>
        <strain evidence="1 2">L21-RPul-D2</strain>
    </source>
</reference>
<gene>
    <name evidence="1" type="ORF">L21SP2_2832</name>
</gene>
<accession>V5WK42</accession>
<dbReference type="Proteomes" id="UP000018680">
    <property type="component" value="Chromosome"/>
</dbReference>
<protein>
    <submittedName>
        <fullName evidence="1">Uncharacterized protein</fullName>
    </submittedName>
</protein>
<evidence type="ECO:0000313" key="1">
    <source>
        <dbReference type="EMBL" id="AHC16182.1"/>
    </source>
</evidence>
<name>V5WK42_9SPIO</name>